<dbReference type="PIRSF" id="PIRSF000296">
    <property type="entry name" value="SrpA"/>
    <property type="match status" value="1"/>
</dbReference>
<feature type="region of interest" description="Disordered" evidence="10">
    <location>
        <begin position="326"/>
        <end position="347"/>
    </location>
</feature>
<evidence type="ECO:0000256" key="2">
    <source>
        <dbReference type="ARBA" id="ARBA00022559"/>
    </source>
</evidence>
<evidence type="ECO:0000256" key="7">
    <source>
        <dbReference type="PIRNR" id="PIRNR000296"/>
    </source>
</evidence>
<dbReference type="Gene3D" id="1.20.1280.120">
    <property type="match status" value="1"/>
</dbReference>
<dbReference type="KEGG" id="apra:G3A50_20650"/>
<reference evidence="12 13" key="1">
    <citation type="submission" date="2020-02" db="EMBL/GenBank/DDBJ databases">
        <authorList>
            <person name="Li G."/>
        </authorList>
    </citation>
    <scope>NUCLEOTIDE SEQUENCE [LARGE SCALE GENOMIC DNA]</scope>
    <source>
        <strain evidence="12 13">DSM 102029</strain>
    </source>
</reference>
<evidence type="ECO:0000313" key="12">
    <source>
        <dbReference type="EMBL" id="QIB36399.1"/>
    </source>
</evidence>
<comment type="function">
    <text evidence="7">Has an organic peroxide-dependent peroxidase activity.</text>
</comment>
<keyword evidence="2 7" id="KW-0575">Peroxidase</keyword>
<comment type="cofactor">
    <cofactor evidence="7">
        <name>heme</name>
        <dbReference type="ChEBI" id="CHEBI:30413"/>
    </cofactor>
</comment>
<keyword evidence="5 7" id="KW-0560">Oxidoreductase</keyword>
<dbReference type="CDD" id="cd08153">
    <property type="entry name" value="srpA_like"/>
    <property type="match status" value="1"/>
</dbReference>
<gene>
    <name evidence="12" type="ORF">G3A50_20650</name>
</gene>
<sequence>MATSAIVVAGLAGGLAYAGGLFSPDRLTPSGIVDTFQNVNGVHPGFRRNHTKGACISGTFESTGAGARLSKAVVFAPGTRPVTGRLAVAVGKPFVPDNETLVRSLALRFELPDGEEWRTGMNDIPVFPVPTAQDFNGLLVATAADPATGKPDPARISAFLAAHPKAAGALKRIKERPFTAGFADASYNSLNAFRFIAADGTITPVRWSLVALDSSPADPAGASKPTDPDYLFDDFAARLGRGPVQWRLVATIAQPGDPTDDATQPWPEGRETVDLGTLTVDHIDAEASGNCRDVNFDPLVLPSGIAPSDDPLLSARSAAYSVSFTRRAGEAKTPSEVQFPAKEGNPQ</sequence>
<protein>
    <recommendedName>
        <fullName evidence="7">Catalase-related peroxidase</fullName>
        <ecNumber evidence="7">1.11.1.-</ecNumber>
    </recommendedName>
</protein>
<evidence type="ECO:0000256" key="9">
    <source>
        <dbReference type="PIRSR" id="PIRSR000296-2"/>
    </source>
</evidence>
<organism evidence="12 13">
    <name type="scientific">Ancylobacter pratisalsi</name>
    <dbReference type="NCBI Taxonomy" id="1745854"/>
    <lineage>
        <taxon>Bacteria</taxon>
        <taxon>Pseudomonadati</taxon>
        <taxon>Pseudomonadota</taxon>
        <taxon>Alphaproteobacteria</taxon>
        <taxon>Hyphomicrobiales</taxon>
        <taxon>Xanthobacteraceae</taxon>
        <taxon>Ancylobacter</taxon>
    </lineage>
</organism>
<evidence type="ECO:0000313" key="13">
    <source>
        <dbReference type="Proteomes" id="UP000464751"/>
    </source>
</evidence>
<evidence type="ECO:0000256" key="10">
    <source>
        <dbReference type="SAM" id="MobiDB-lite"/>
    </source>
</evidence>
<evidence type="ECO:0000256" key="8">
    <source>
        <dbReference type="PIRSR" id="PIRSR000296-1"/>
    </source>
</evidence>
<keyword evidence="6 7" id="KW-0408">Iron</keyword>
<dbReference type="PROSITE" id="PS51402">
    <property type="entry name" value="CATALASE_3"/>
    <property type="match status" value="1"/>
</dbReference>
<dbReference type="EC" id="1.11.1.-" evidence="7"/>
<proteinExistence type="inferred from homology"/>
<dbReference type="Gene3D" id="2.40.180.10">
    <property type="entry name" value="Catalase core domain"/>
    <property type="match status" value="1"/>
</dbReference>
<dbReference type="GO" id="GO:0005737">
    <property type="term" value="C:cytoplasm"/>
    <property type="evidence" value="ECO:0007669"/>
    <property type="project" value="TreeGrafter"/>
</dbReference>
<feature type="domain" description="Catalase core" evidence="11">
    <location>
        <begin position="2"/>
        <end position="347"/>
    </location>
</feature>
<evidence type="ECO:0000256" key="5">
    <source>
        <dbReference type="ARBA" id="ARBA00023002"/>
    </source>
</evidence>
<dbReference type="GO" id="GO:0004096">
    <property type="term" value="F:catalase activity"/>
    <property type="evidence" value="ECO:0007669"/>
    <property type="project" value="InterPro"/>
</dbReference>
<dbReference type="InterPro" id="IPR018028">
    <property type="entry name" value="Catalase"/>
</dbReference>
<dbReference type="PANTHER" id="PTHR11465:SF9">
    <property type="entry name" value="CATALASE"/>
    <property type="match status" value="1"/>
</dbReference>
<feature type="binding site" description="axial binding residue" evidence="9">
    <location>
        <position position="320"/>
    </location>
    <ligand>
        <name>heme</name>
        <dbReference type="ChEBI" id="CHEBI:30413"/>
    </ligand>
    <ligandPart>
        <name>Fe</name>
        <dbReference type="ChEBI" id="CHEBI:18248"/>
    </ligandPart>
</feature>
<dbReference type="SMART" id="SM01060">
    <property type="entry name" value="Catalase"/>
    <property type="match status" value="1"/>
</dbReference>
<feature type="active site" evidence="8">
    <location>
        <position position="50"/>
    </location>
</feature>
<dbReference type="PANTHER" id="PTHR11465">
    <property type="entry name" value="CATALASE"/>
    <property type="match status" value="1"/>
</dbReference>
<keyword evidence="4 7" id="KW-0479">Metal-binding</keyword>
<dbReference type="GO" id="GO:0042542">
    <property type="term" value="P:response to hydrogen peroxide"/>
    <property type="evidence" value="ECO:0007669"/>
    <property type="project" value="TreeGrafter"/>
</dbReference>
<dbReference type="Proteomes" id="UP000464751">
    <property type="component" value="Chromosome"/>
</dbReference>
<dbReference type="GO" id="GO:0020037">
    <property type="term" value="F:heme binding"/>
    <property type="evidence" value="ECO:0007669"/>
    <property type="project" value="InterPro"/>
</dbReference>
<dbReference type="InterPro" id="IPR024168">
    <property type="entry name" value="Catalase_SrpA-type_pred"/>
</dbReference>
<evidence type="ECO:0000256" key="1">
    <source>
        <dbReference type="ARBA" id="ARBA00005329"/>
    </source>
</evidence>
<dbReference type="GO" id="GO:0042744">
    <property type="term" value="P:hydrogen peroxide catabolic process"/>
    <property type="evidence" value="ECO:0007669"/>
    <property type="project" value="TreeGrafter"/>
</dbReference>
<dbReference type="Pfam" id="PF00199">
    <property type="entry name" value="Catalase"/>
    <property type="match status" value="1"/>
</dbReference>
<keyword evidence="13" id="KW-1185">Reference proteome</keyword>
<comment type="similarity">
    <text evidence="1 7">Belongs to the catalase family.</text>
</comment>
<accession>A0A6P1YSM8</accession>
<evidence type="ECO:0000256" key="6">
    <source>
        <dbReference type="ARBA" id="ARBA00023004"/>
    </source>
</evidence>
<dbReference type="AlphaFoldDB" id="A0A6P1YSM8"/>
<name>A0A6P1YSM8_9HYPH</name>
<dbReference type="SUPFAM" id="SSF56634">
    <property type="entry name" value="Heme-dependent catalase-like"/>
    <property type="match status" value="1"/>
</dbReference>
<dbReference type="EMBL" id="CP048630">
    <property type="protein sequence ID" value="QIB36399.1"/>
    <property type="molecule type" value="Genomic_DNA"/>
</dbReference>
<evidence type="ECO:0000256" key="3">
    <source>
        <dbReference type="ARBA" id="ARBA00022617"/>
    </source>
</evidence>
<dbReference type="GO" id="GO:0046872">
    <property type="term" value="F:metal ion binding"/>
    <property type="evidence" value="ECO:0007669"/>
    <property type="project" value="UniProtKB-KW"/>
</dbReference>
<evidence type="ECO:0000256" key="4">
    <source>
        <dbReference type="ARBA" id="ARBA00022723"/>
    </source>
</evidence>
<evidence type="ECO:0000259" key="11">
    <source>
        <dbReference type="SMART" id="SM01060"/>
    </source>
</evidence>
<dbReference type="InterPro" id="IPR011614">
    <property type="entry name" value="Catalase_core"/>
</dbReference>
<keyword evidence="3 7" id="KW-0349">Heme</keyword>
<dbReference type="InterPro" id="IPR020835">
    <property type="entry name" value="Catalase_sf"/>
</dbReference>